<evidence type="ECO:0000256" key="1">
    <source>
        <dbReference type="SAM" id="Phobius"/>
    </source>
</evidence>
<dbReference type="Proteomes" id="UP000265619">
    <property type="component" value="Unassembled WGS sequence"/>
</dbReference>
<feature type="transmembrane region" description="Helical" evidence="1">
    <location>
        <begin position="75"/>
        <end position="92"/>
    </location>
</feature>
<keyword evidence="1" id="KW-1133">Transmembrane helix</keyword>
<comment type="caution">
    <text evidence="2">The sequence shown here is derived from an EMBL/GenBank/DDBJ whole genome shotgun (WGS) entry which is preliminary data.</text>
</comment>
<name>A0A9X8D8T4_9BURK</name>
<accession>A0A9X8D8T4</accession>
<dbReference type="EMBL" id="QXMN01000002">
    <property type="protein sequence ID" value="RIX84875.1"/>
    <property type="molecule type" value="Genomic_DNA"/>
</dbReference>
<dbReference type="RefSeq" id="WP_119552229.1">
    <property type="nucleotide sequence ID" value="NZ_QXMN01000002.1"/>
</dbReference>
<protein>
    <submittedName>
        <fullName evidence="2">Uncharacterized protein</fullName>
    </submittedName>
</protein>
<evidence type="ECO:0000313" key="2">
    <source>
        <dbReference type="EMBL" id="RIX84875.1"/>
    </source>
</evidence>
<sequence>MRSRVVDVAQGLIVLGPWAAMFAYLGLAPLAAHLLDGTQLRTGPSRGSSYWWTFSEAVADQYPLLTWLLGLQSHVVLWSCLAGMVIGPIVAWRMDRRLRQDH</sequence>
<evidence type="ECO:0000313" key="3">
    <source>
        <dbReference type="Proteomes" id="UP000265619"/>
    </source>
</evidence>
<organism evidence="2 3">
    <name type="scientific">Acidovorax cavernicola</name>
    <dbReference type="NCBI Taxonomy" id="1675792"/>
    <lineage>
        <taxon>Bacteria</taxon>
        <taxon>Pseudomonadati</taxon>
        <taxon>Pseudomonadota</taxon>
        <taxon>Betaproteobacteria</taxon>
        <taxon>Burkholderiales</taxon>
        <taxon>Comamonadaceae</taxon>
        <taxon>Acidovorax</taxon>
    </lineage>
</organism>
<proteinExistence type="predicted"/>
<gene>
    <name evidence="2" type="ORF">D3H34_04465</name>
</gene>
<reference evidence="2 3" key="1">
    <citation type="submission" date="2018-09" db="EMBL/GenBank/DDBJ databases">
        <title>Acidovorax cavernicola nov. sp. isolated from Gruta de las Maravillas (Aracena, Spain).</title>
        <authorList>
            <person name="Jurado V."/>
            <person name="Gutierrez-Patricio S."/>
            <person name="Gonzalez-Pimentel J.L."/>
            <person name="Miller A.Z."/>
            <person name="Laiz L."/>
            <person name="Saiz-Jimenez C."/>
        </authorList>
    </citation>
    <scope>NUCLEOTIDE SEQUENCE [LARGE SCALE GENOMIC DNA]</scope>
    <source>
        <strain evidence="2 3">1011MAR4D40.2</strain>
    </source>
</reference>
<keyword evidence="3" id="KW-1185">Reference proteome</keyword>
<keyword evidence="1" id="KW-0472">Membrane</keyword>
<keyword evidence="1" id="KW-0812">Transmembrane</keyword>
<feature type="transmembrane region" description="Helical" evidence="1">
    <location>
        <begin position="12"/>
        <end position="35"/>
    </location>
</feature>
<dbReference type="AlphaFoldDB" id="A0A9X8D8T4"/>
<dbReference type="OrthoDB" id="8908114at2"/>